<name>A0A9P8VBX8_9PEZI</name>
<evidence type="ECO:0000313" key="3">
    <source>
        <dbReference type="Proteomes" id="UP000770015"/>
    </source>
</evidence>
<evidence type="ECO:0000313" key="2">
    <source>
        <dbReference type="EMBL" id="KAH6687742.1"/>
    </source>
</evidence>
<dbReference type="Proteomes" id="UP000770015">
    <property type="component" value="Unassembled WGS sequence"/>
</dbReference>
<keyword evidence="3" id="KW-1185">Reference proteome</keyword>
<accession>A0A9P8VBX8</accession>
<organism evidence="2 3">
    <name type="scientific">Plectosphaerella plurivora</name>
    <dbReference type="NCBI Taxonomy" id="936078"/>
    <lineage>
        <taxon>Eukaryota</taxon>
        <taxon>Fungi</taxon>
        <taxon>Dikarya</taxon>
        <taxon>Ascomycota</taxon>
        <taxon>Pezizomycotina</taxon>
        <taxon>Sordariomycetes</taxon>
        <taxon>Hypocreomycetidae</taxon>
        <taxon>Glomerellales</taxon>
        <taxon>Plectosphaerellaceae</taxon>
        <taxon>Plectosphaerella</taxon>
    </lineage>
</organism>
<protein>
    <recommendedName>
        <fullName evidence="1">DUF7514 domain-containing protein</fullName>
    </recommendedName>
</protein>
<dbReference type="Pfam" id="PF24355">
    <property type="entry name" value="DUF7514"/>
    <property type="match status" value="1"/>
</dbReference>
<feature type="domain" description="DUF7514" evidence="1">
    <location>
        <begin position="57"/>
        <end position="184"/>
    </location>
</feature>
<comment type="caution">
    <text evidence="2">The sequence shown here is derived from an EMBL/GenBank/DDBJ whole genome shotgun (WGS) entry which is preliminary data.</text>
</comment>
<sequence length="301" mass="33107">MVFNTLRGVCNSVAESLQQQRLQQQYQQQLYQQHQYTNYQTSPPGQSSWGLLILPDKITPSPLFARLLDALYDLALAADTRITTDILTPTCLAAIYEELGYPEADNLPLLLLRRGQQAGDAQPHDRVNAGMRMAWRIFNLEHTTVTTAPGSIPGLTRAGFRALMVRDALICPPGQATAHSALLARRVAELSSRSGGVPFPPCPITADSFMPPGVPMSGDAGTQTRYREQQAQWVAEYTQTYGVPGPAQMQQQMNDSAEGWAMARQMQAFKHNMTMDAMSAGYRVPNGSGGYTYYSTGGLNW</sequence>
<gene>
    <name evidence="2" type="ORF">F5X68DRAFT_231291</name>
</gene>
<proteinExistence type="predicted"/>
<dbReference type="OrthoDB" id="5075811at2759"/>
<dbReference type="InterPro" id="IPR055936">
    <property type="entry name" value="DUF7514"/>
</dbReference>
<dbReference type="EMBL" id="JAGSXJ010000010">
    <property type="protein sequence ID" value="KAH6687742.1"/>
    <property type="molecule type" value="Genomic_DNA"/>
</dbReference>
<dbReference type="AlphaFoldDB" id="A0A9P8VBX8"/>
<evidence type="ECO:0000259" key="1">
    <source>
        <dbReference type="Pfam" id="PF24355"/>
    </source>
</evidence>
<reference evidence="2" key="1">
    <citation type="journal article" date="2021" name="Nat. Commun.">
        <title>Genetic determinants of endophytism in the Arabidopsis root mycobiome.</title>
        <authorList>
            <person name="Mesny F."/>
            <person name="Miyauchi S."/>
            <person name="Thiergart T."/>
            <person name="Pickel B."/>
            <person name="Atanasova L."/>
            <person name="Karlsson M."/>
            <person name="Huettel B."/>
            <person name="Barry K.W."/>
            <person name="Haridas S."/>
            <person name="Chen C."/>
            <person name="Bauer D."/>
            <person name="Andreopoulos W."/>
            <person name="Pangilinan J."/>
            <person name="LaButti K."/>
            <person name="Riley R."/>
            <person name="Lipzen A."/>
            <person name="Clum A."/>
            <person name="Drula E."/>
            <person name="Henrissat B."/>
            <person name="Kohler A."/>
            <person name="Grigoriev I.V."/>
            <person name="Martin F.M."/>
            <person name="Hacquard S."/>
        </authorList>
    </citation>
    <scope>NUCLEOTIDE SEQUENCE</scope>
    <source>
        <strain evidence="2">MPI-SDFR-AT-0117</strain>
    </source>
</reference>